<evidence type="ECO:0000313" key="8">
    <source>
        <dbReference type="EMBL" id="OWZ15897.1"/>
    </source>
</evidence>
<keyword evidence="6" id="KW-0695">RNA-directed DNA polymerase</keyword>
<dbReference type="GO" id="GO:0004519">
    <property type="term" value="F:endonuclease activity"/>
    <property type="evidence" value="ECO:0007669"/>
    <property type="project" value="UniProtKB-KW"/>
</dbReference>
<protein>
    <recommendedName>
        <fullName evidence="7">Reverse transcriptase RNase H-like domain-containing protein</fullName>
    </recommendedName>
</protein>
<evidence type="ECO:0000256" key="1">
    <source>
        <dbReference type="ARBA" id="ARBA00022679"/>
    </source>
</evidence>
<keyword evidence="2" id="KW-0548">Nucleotidyltransferase</keyword>
<accession>A0A225WFV6</accession>
<dbReference type="EMBL" id="NBNE01001033">
    <property type="protein sequence ID" value="OWZ15897.1"/>
    <property type="molecule type" value="Genomic_DNA"/>
</dbReference>
<feature type="domain" description="Reverse transcriptase RNase H-like" evidence="7">
    <location>
        <begin position="13"/>
        <end position="72"/>
    </location>
</feature>
<keyword evidence="9" id="KW-1185">Reference proteome</keyword>
<dbReference type="Pfam" id="PF17917">
    <property type="entry name" value="RT_RNaseH"/>
    <property type="match status" value="1"/>
</dbReference>
<evidence type="ECO:0000313" key="9">
    <source>
        <dbReference type="Proteomes" id="UP000198211"/>
    </source>
</evidence>
<gene>
    <name evidence="8" type="ORF">PHMEG_00010381</name>
</gene>
<evidence type="ECO:0000259" key="7">
    <source>
        <dbReference type="Pfam" id="PF17917"/>
    </source>
</evidence>
<evidence type="ECO:0000256" key="3">
    <source>
        <dbReference type="ARBA" id="ARBA00022722"/>
    </source>
</evidence>
<name>A0A225WFV6_9STRA</name>
<dbReference type="GO" id="GO:0016787">
    <property type="term" value="F:hydrolase activity"/>
    <property type="evidence" value="ECO:0007669"/>
    <property type="project" value="UniProtKB-KW"/>
</dbReference>
<sequence length="117" mass="13249">MLATAVNLTFTDDEATACLFTDASDVGWSVIVTQVTNFDSKAPVTKQQHKPLMCMSDTFTGSQLNWTVIEKEPYLHSRGGKIIPRPWSEVIDCRLRNGVLHFDFYMWDLVMDQASNC</sequence>
<dbReference type="AlphaFoldDB" id="A0A225WFV6"/>
<dbReference type="InterPro" id="IPR041373">
    <property type="entry name" value="RT_RNaseH"/>
</dbReference>
<proteinExistence type="predicted"/>
<evidence type="ECO:0000256" key="6">
    <source>
        <dbReference type="ARBA" id="ARBA00022918"/>
    </source>
</evidence>
<dbReference type="SUPFAM" id="SSF56672">
    <property type="entry name" value="DNA/RNA polymerases"/>
    <property type="match status" value="1"/>
</dbReference>
<dbReference type="GO" id="GO:0003964">
    <property type="term" value="F:RNA-directed DNA polymerase activity"/>
    <property type="evidence" value="ECO:0007669"/>
    <property type="project" value="UniProtKB-KW"/>
</dbReference>
<keyword evidence="4" id="KW-0255">Endonuclease</keyword>
<evidence type="ECO:0000256" key="4">
    <source>
        <dbReference type="ARBA" id="ARBA00022759"/>
    </source>
</evidence>
<reference evidence="9" key="1">
    <citation type="submission" date="2017-03" db="EMBL/GenBank/DDBJ databases">
        <title>Phytopthora megakarya and P. palmivora, two closely related causual agents of cacao black pod achieved similar genome size and gene model numbers by different mechanisms.</title>
        <authorList>
            <person name="Ali S."/>
            <person name="Shao J."/>
            <person name="Larry D.J."/>
            <person name="Kronmiller B."/>
            <person name="Shen D."/>
            <person name="Strem M.D."/>
            <person name="Melnick R.L."/>
            <person name="Guiltinan M.J."/>
            <person name="Tyler B.M."/>
            <person name="Meinhardt L.W."/>
            <person name="Bailey B.A."/>
        </authorList>
    </citation>
    <scope>NUCLEOTIDE SEQUENCE [LARGE SCALE GENOMIC DNA]</scope>
    <source>
        <strain evidence="9">zdho120</strain>
    </source>
</reference>
<comment type="caution">
    <text evidence="8">The sequence shown here is derived from an EMBL/GenBank/DDBJ whole genome shotgun (WGS) entry which is preliminary data.</text>
</comment>
<dbReference type="OrthoDB" id="127017at2759"/>
<evidence type="ECO:0000256" key="2">
    <source>
        <dbReference type="ARBA" id="ARBA00022695"/>
    </source>
</evidence>
<evidence type="ECO:0000256" key="5">
    <source>
        <dbReference type="ARBA" id="ARBA00022801"/>
    </source>
</evidence>
<keyword evidence="5" id="KW-0378">Hydrolase</keyword>
<keyword evidence="1" id="KW-0808">Transferase</keyword>
<dbReference type="InterPro" id="IPR043502">
    <property type="entry name" value="DNA/RNA_pol_sf"/>
</dbReference>
<dbReference type="Proteomes" id="UP000198211">
    <property type="component" value="Unassembled WGS sequence"/>
</dbReference>
<organism evidence="8 9">
    <name type="scientific">Phytophthora megakarya</name>
    <dbReference type="NCBI Taxonomy" id="4795"/>
    <lineage>
        <taxon>Eukaryota</taxon>
        <taxon>Sar</taxon>
        <taxon>Stramenopiles</taxon>
        <taxon>Oomycota</taxon>
        <taxon>Peronosporomycetes</taxon>
        <taxon>Peronosporales</taxon>
        <taxon>Peronosporaceae</taxon>
        <taxon>Phytophthora</taxon>
    </lineage>
</organism>
<keyword evidence="3" id="KW-0540">Nuclease</keyword>